<sequence length="399" mass="41976">MKALLAAALPLLLATAPAAAEEGPARAAIVPEVTVAADAGRAARVELGLSDAVPWRLRLLDGPPRLALDLRDADLSALAPSSLTRARAIEAVRAVRAPGGWARLEMRLARPMRIARAGMTVGDEDEDVGAVLVLRLEEVDAGRFAGLAHEEEGAEASAPAPRTPRIRPVIVIDAGHGGIDPGAVAGGRREADIVLAYARALKEQLLRSGRFEVVMTRETDDFVPLRDRVAVAVAADADAFLSLHADSLGEGAARGGRVFTFDAGRQSEATARLVERHQRDSLVGDLDLTETDDAVTTVLVDLASARARPRSERLGDALLIGMEEAGVGLYRAAPRARGDFAVLRAAGVPAALVEVGFLTGDGPEALADPDTVRRMARGLLEGLILWSADDAARAGREMR</sequence>
<dbReference type="Gene3D" id="3.40.630.40">
    <property type="entry name" value="Zn-dependent exopeptidases"/>
    <property type="match status" value="1"/>
</dbReference>
<dbReference type="RefSeq" id="WP_106159390.1">
    <property type="nucleotide sequence ID" value="NZ_PVTT01000001.1"/>
</dbReference>
<dbReference type="InterPro" id="IPR002508">
    <property type="entry name" value="MurNAc-LAA_cat"/>
</dbReference>
<dbReference type="Gene3D" id="2.60.40.3500">
    <property type="match status" value="1"/>
</dbReference>
<dbReference type="PANTHER" id="PTHR30404:SF0">
    <property type="entry name" value="N-ACETYLMURAMOYL-L-ALANINE AMIDASE AMIC"/>
    <property type="match status" value="1"/>
</dbReference>
<keyword evidence="3" id="KW-0378">Hydrolase</keyword>
<dbReference type="Proteomes" id="UP000238801">
    <property type="component" value="Unassembled WGS sequence"/>
</dbReference>
<gene>
    <name evidence="6" type="ORF">BCF33_0551</name>
</gene>
<dbReference type="PANTHER" id="PTHR30404">
    <property type="entry name" value="N-ACETYLMURAMOYL-L-ALANINE AMIDASE"/>
    <property type="match status" value="1"/>
</dbReference>
<feature type="chain" id="PRO_5015463060" description="N-acetylmuramoyl-L-alanine amidase" evidence="4">
    <location>
        <begin position="21"/>
        <end position="399"/>
    </location>
</feature>
<protein>
    <recommendedName>
        <fullName evidence="2">N-acetylmuramoyl-L-alanine amidase</fullName>
        <ecNumber evidence="2">3.5.1.28</ecNumber>
    </recommendedName>
</protein>
<dbReference type="AlphaFoldDB" id="A0A2T0X7S2"/>
<comment type="catalytic activity">
    <reaction evidence="1">
        <text>Hydrolyzes the link between N-acetylmuramoyl residues and L-amino acid residues in certain cell-wall glycopeptides.</text>
        <dbReference type="EC" id="3.5.1.28"/>
    </reaction>
</comment>
<accession>A0A2T0X7S2</accession>
<evidence type="ECO:0000313" key="7">
    <source>
        <dbReference type="Proteomes" id="UP000238801"/>
    </source>
</evidence>
<dbReference type="OrthoDB" id="9806267at2"/>
<reference evidence="6 7" key="1">
    <citation type="submission" date="2018-03" db="EMBL/GenBank/DDBJ databases">
        <title>Genomic Encyclopedia of Archaeal and Bacterial Type Strains, Phase II (KMG-II): from individual species to whole genera.</title>
        <authorList>
            <person name="Goeker M."/>
        </authorList>
    </citation>
    <scope>NUCLEOTIDE SEQUENCE [LARGE SCALE GENOMIC DNA]</scope>
    <source>
        <strain evidence="6 7">DSM 29318</strain>
    </source>
</reference>
<dbReference type="GO" id="GO:0008745">
    <property type="term" value="F:N-acetylmuramoyl-L-alanine amidase activity"/>
    <property type="evidence" value="ECO:0007669"/>
    <property type="project" value="UniProtKB-EC"/>
</dbReference>
<dbReference type="SUPFAM" id="SSF53187">
    <property type="entry name" value="Zn-dependent exopeptidases"/>
    <property type="match status" value="1"/>
</dbReference>
<organism evidence="6 7">
    <name type="scientific">Hasllibacter halocynthiae</name>
    <dbReference type="NCBI Taxonomy" id="595589"/>
    <lineage>
        <taxon>Bacteria</taxon>
        <taxon>Pseudomonadati</taxon>
        <taxon>Pseudomonadota</taxon>
        <taxon>Alphaproteobacteria</taxon>
        <taxon>Rhodobacterales</taxon>
        <taxon>Roseobacteraceae</taxon>
        <taxon>Hasllibacter</taxon>
    </lineage>
</organism>
<keyword evidence="7" id="KW-1185">Reference proteome</keyword>
<proteinExistence type="predicted"/>
<comment type="caution">
    <text evidence="6">The sequence shown here is derived from an EMBL/GenBank/DDBJ whole genome shotgun (WGS) entry which is preliminary data.</text>
</comment>
<feature type="signal peptide" evidence="4">
    <location>
        <begin position="1"/>
        <end position="20"/>
    </location>
</feature>
<evidence type="ECO:0000256" key="1">
    <source>
        <dbReference type="ARBA" id="ARBA00001561"/>
    </source>
</evidence>
<dbReference type="Pfam" id="PF01520">
    <property type="entry name" value="Amidase_3"/>
    <property type="match status" value="1"/>
</dbReference>
<dbReference type="GO" id="GO:0009253">
    <property type="term" value="P:peptidoglycan catabolic process"/>
    <property type="evidence" value="ECO:0007669"/>
    <property type="project" value="InterPro"/>
</dbReference>
<evidence type="ECO:0000256" key="4">
    <source>
        <dbReference type="SAM" id="SignalP"/>
    </source>
</evidence>
<dbReference type="InterPro" id="IPR050695">
    <property type="entry name" value="N-acetylmuramoyl_amidase_3"/>
</dbReference>
<dbReference type="EMBL" id="PVTT01000001">
    <property type="protein sequence ID" value="PRY94945.1"/>
    <property type="molecule type" value="Genomic_DNA"/>
</dbReference>
<keyword evidence="4" id="KW-0732">Signal</keyword>
<evidence type="ECO:0000313" key="6">
    <source>
        <dbReference type="EMBL" id="PRY94945.1"/>
    </source>
</evidence>
<name>A0A2T0X7S2_9RHOB</name>
<feature type="domain" description="MurNAc-LAA" evidence="5">
    <location>
        <begin position="229"/>
        <end position="384"/>
    </location>
</feature>
<evidence type="ECO:0000256" key="3">
    <source>
        <dbReference type="ARBA" id="ARBA00022801"/>
    </source>
</evidence>
<dbReference type="GO" id="GO:0030288">
    <property type="term" value="C:outer membrane-bounded periplasmic space"/>
    <property type="evidence" value="ECO:0007669"/>
    <property type="project" value="TreeGrafter"/>
</dbReference>
<evidence type="ECO:0000259" key="5">
    <source>
        <dbReference type="SMART" id="SM00646"/>
    </source>
</evidence>
<dbReference type="SMART" id="SM00646">
    <property type="entry name" value="Ami_3"/>
    <property type="match status" value="1"/>
</dbReference>
<dbReference type="EC" id="3.5.1.28" evidence="2"/>
<dbReference type="CDD" id="cd02696">
    <property type="entry name" value="MurNAc-LAA"/>
    <property type="match status" value="1"/>
</dbReference>
<evidence type="ECO:0000256" key="2">
    <source>
        <dbReference type="ARBA" id="ARBA00011901"/>
    </source>
</evidence>